<accession>A0A511HMR7</accession>
<protein>
    <recommendedName>
        <fullName evidence="5">Lipoprotein</fullName>
    </recommendedName>
</protein>
<dbReference type="SUPFAM" id="SSF51004">
    <property type="entry name" value="C-terminal (heme d1) domain of cytochrome cd1-nitrite reductase"/>
    <property type="match status" value="1"/>
</dbReference>
<sequence length="417" mass="44299">MSHRTPWWMPALALLMAGCDENSARVVGVAPPDGLDYAHEEPWREGTFIPPPGPGGRILVTNSLDDTLSLVELATVGTPDFRELARVPVGLNPVELEGPHHTAVSPAGDFYYVGISNYVPGGGSGPHGAHGTGADDGYCLKLDARDNRIVGSVRVNPNPGDVIISADGSTLYQTHFDTLKIAEMARQGRPESDMNANLAIIDARTMTRKAMVEVCPAPHAVRLSADERTAYIACWSDEVAIVDLAEANTPVTRVKVVAAGSGGAVAPRHQPYALTQSPTTGEVWVSSTASRQVHVLNPQTRTMMHERAVPLRGPPMFGAFTADGRTLYMPYQLVDALAVIDPETGTVLREVQLADAGCLNVHQIALTPDERIGLVVCEGDHVAPGTLHAVDLTEGTVVGTVEVGIFPDSVSILRGQP</sequence>
<dbReference type="Proteomes" id="UP000198717">
    <property type="component" value="Unassembled WGS sequence"/>
</dbReference>
<dbReference type="Proteomes" id="UP000321224">
    <property type="component" value="Unassembled WGS sequence"/>
</dbReference>
<name>A0A511HMR7_9BACT</name>
<comment type="caution">
    <text evidence="1">The sequence shown here is derived from an EMBL/GenBank/DDBJ whole genome shotgun (WGS) entry which is preliminary data.</text>
</comment>
<dbReference type="PROSITE" id="PS51257">
    <property type="entry name" value="PROKAR_LIPOPROTEIN"/>
    <property type="match status" value="1"/>
</dbReference>
<dbReference type="PANTHER" id="PTHR47197:SF3">
    <property type="entry name" value="DIHYDRO-HEME D1 DEHYDROGENASE"/>
    <property type="match status" value="1"/>
</dbReference>
<dbReference type="InterPro" id="IPR015943">
    <property type="entry name" value="WD40/YVTN_repeat-like_dom_sf"/>
</dbReference>
<dbReference type="InterPro" id="IPR011048">
    <property type="entry name" value="Haem_d1_sf"/>
</dbReference>
<dbReference type="EMBL" id="FNAJ01000026">
    <property type="protein sequence ID" value="SDF25330.1"/>
    <property type="molecule type" value="Genomic_DNA"/>
</dbReference>
<evidence type="ECO:0000313" key="4">
    <source>
        <dbReference type="Proteomes" id="UP000321224"/>
    </source>
</evidence>
<reference evidence="2 3" key="1">
    <citation type="submission" date="2016-10" db="EMBL/GenBank/DDBJ databases">
        <authorList>
            <person name="Varghese N."/>
            <person name="Submissions S."/>
        </authorList>
    </citation>
    <scope>NUCLEOTIDE SEQUENCE [LARGE SCALE GENOMIC DNA]</scope>
    <source>
        <strain evidence="2 3">DSM 2260</strain>
    </source>
</reference>
<gene>
    <name evidence="1" type="ORF">MVI01_66440</name>
    <name evidence="2" type="ORF">SAMN04488504_12626</name>
</gene>
<evidence type="ECO:0000313" key="2">
    <source>
        <dbReference type="EMBL" id="SDF25330.1"/>
    </source>
</evidence>
<reference evidence="1 4" key="2">
    <citation type="submission" date="2019-07" db="EMBL/GenBank/DDBJ databases">
        <title>Whole genome shotgun sequence of Myxococcus virescens NBRC 100334.</title>
        <authorList>
            <person name="Hosoyama A."/>
            <person name="Uohara A."/>
            <person name="Ohji S."/>
            <person name="Ichikawa N."/>
        </authorList>
    </citation>
    <scope>NUCLEOTIDE SEQUENCE [LARGE SCALE GENOMIC DNA]</scope>
    <source>
        <strain evidence="1 4">NBRC 100334</strain>
    </source>
</reference>
<dbReference type="AlphaFoldDB" id="A0A511HMR7"/>
<dbReference type="EMBL" id="BJVY01000055">
    <property type="protein sequence ID" value="GEL74860.1"/>
    <property type="molecule type" value="Genomic_DNA"/>
</dbReference>
<keyword evidence="3" id="KW-1185">Reference proteome</keyword>
<evidence type="ECO:0000313" key="3">
    <source>
        <dbReference type="Proteomes" id="UP000198717"/>
    </source>
</evidence>
<dbReference type="Gene3D" id="2.130.10.10">
    <property type="entry name" value="YVTN repeat-like/Quinoprotein amine dehydrogenase"/>
    <property type="match status" value="3"/>
</dbReference>
<dbReference type="RefSeq" id="WP_090495678.1">
    <property type="nucleotide sequence ID" value="NZ_BJVY01000055.1"/>
</dbReference>
<proteinExistence type="predicted"/>
<evidence type="ECO:0000313" key="1">
    <source>
        <dbReference type="EMBL" id="GEL74860.1"/>
    </source>
</evidence>
<evidence type="ECO:0008006" key="5">
    <source>
        <dbReference type="Google" id="ProtNLM"/>
    </source>
</evidence>
<organism evidence="1 4">
    <name type="scientific">Myxococcus virescens</name>
    <dbReference type="NCBI Taxonomy" id="83456"/>
    <lineage>
        <taxon>Bacteria</taxon>
        <taxon>Pseudomonadati</taxon>
        <taxon>Myxococcota</taxon>
        <taxon>Myxococcia</taxon>
        <taxon>Myxococcales</taxon>
        <taxon>Cystobacterineae</taxon>
        <taxon>Myxococcaceae</taxon>
        <taxon>Myxococcus</taxon>
    </lineage>
</organism>
<dbReference type="InterPro" id="IPR051200">
    <property type="entry name" value="Host-pathogen_enzymatic-act"/>
</dbReference>
<dbReference type="PANTHER" id="PTHR47197">
    <property type="entry name" value="PROTEIN NIRF"/>
    <property type="match status" value="1"/>
</dbReference>